<dbReference type="AlphaFoldDB" id="S8CNY4"/>
<reference evidence="2 3" key="1">
    <citation type="journal article" date="2013" name="BMC Genomics">
        <title>The miniature genome of a carnivorous plant Genlisea aurea contains a low number of genes and short non-coding sequences.</title>
        <authorList>
            <person name="Leushkin E.V."/>
            <person name="Sutormin R.A."/>
            <person name="Nabieva E.R."/>
            <person name="Penin A.A."/>
            <person name="Kondrashov A.S."/>
            <person name="Logacheva M.D."/>
        </authorList>
    </citation>
    <scope>NUCLEOTIDE SEQUENCE [LARGE SCALE GENOMIC DNA]</scope>
</reference>
<dbReference type="PANTHER" id="PTHR33193:SF62">
    <property type="entry name" value="FAMILY ABC TRANSPORTER, PUTATIVE (DUF3511)-RELATED"/>
    <property type="match status" value="1"/>
</dbReference>
<protein>
    <recommendedName>
        <fullName evidence="4">DUF3511 domain-containing protein</fullName>
    </recommendedName>
</protein>
<dbReference type="OrthoDB" id="1655903at2759"/>
<evidence type="ECO:0000256" key="1">
    <source>
        <dbReference type="SAM" id="MobiDB-lite"/>
    </source>
</evidence>
<dbReference type="InterPro" id="IPR021899">
    <property type="entry name" value="DUF3511"/>
</dbReference>
<evidence type="ECO:0008006" key="4">
    <source>
        <dbReference type="Google" id="ProtNLM"/>
    </source>
</evidence>
<name>S8CNY4_9LAMI</name>
<dbReference type="PANTHER" id="PTHR33193">
    <property type="entry name" value="DOMAIN PROTEIN, PUTATIVE (DUF3511)-RELATED"/>
    <property type="match status" value="1"/>
</dbReference>
<dbReference type="EMBL" id="AUSU01002422">
    <property type="protein sequence ID" value="EPS68829.1"/>
    <property type="molecule type" value="Genomic_DNA"/>
</dbReference>
<dbReference type="Pfam" id="PF12023">
    <property type="entry name" value="DUF3511"/>
    <property type="match status" value="1"/>
</dbReference>
<accession>S8CNY4</accession>
<proteinExistence type="predicted"/>
<evidence type="ECO:0000313" key="2">
    <source>
        <dbReference type="EMBL" id="EPS68829.1"/>
    </source>
</evidence>
<feature type="compositionally biased region" description="Low complexity" evidence="1">
    <location>
        <begin position="30"/>
        <end position="44"/>
    </location>
</feature>
<keyword evidence="3" id="KW-1185">Reference proteome</keyword>
<gene>
    <name evidence="2" type="ORF">M569_05942</name>
</gene>
<sequence>MADYRSKSFNHGGSMQIEPYRGPPSDFRSHSISYRPSSSSSHESGAPQPWDPPRKVDENTGSALKSWSFSDPEFQRKKRVASYKVYAVEGQVKGSFRKTFRWLKQRYTQMVHGWW</sequence>
<feature type="region of interest" description="Disordered" evidence="1">
    <location>
        <begin position="1"/>
        <end position="64"/>
    </location>
</feature>
<organism evidence="2 3">
    <name type="scientific">Genlisea aurea</name>
    <dbReference type="NCBI Taxonomy" id="192259"/>
    <lineage>
        <taxon>Eukaryota</taxon>
        <taxon>Viridiplantae</taxon>
        <taxon>Streptophyta</taxon>
        <taxon>Embryophyta</taxon>
        <taxon>Tracheophyta</taxon>
        <taxon>Spermatophyta</taxon>
        <taxon>Magnoliopsida</taxon>
        <taxon>eudicotyledons</taxon>
        <taxon>Gunneridae</taxon>
        <taxon>Pentapetalae</taxon>
        <taxon>asterids</taxon>
        <taxon>lamiids</taxon>
        <taxon>Lamiales</taxon>
        <taxon>Lentibulariaceae</taxon>
        <taxon>Genlisea</taxon>
    </lineage>
</organism>
<dbReference type="Proteomes" id="UP000015453">
    <property type="component" value="Unassembled WGS sequence"/>
</dbReference>
<comment type="caution">
    <text evidence="2">The sequence shown here is derived from an EMBL/GenBank/DDBJ whole genome shotgun (WGS) entry which is preliminary data.</text>
</comment>
<evidence type="ECO:0000313" key="3">
    <source>
        <dbReference type="Proteomes" id="UP000015453"/>
    </source>
</evidence>